<proteinExistence type="predicted"/>
<evidence type="ECO:0000313" key="2">
    <source>
        <dbReference type="Proteomes" id="UP000204254"/>
    </source>
</evidence>
<evidence type="ECO:0000313" key="1">
    <source>
        <dbReference type="EMBL" id="ALH46436.1"/>
    </source>
</evidence>
<dbReference type="EMBL" id="KT755656">
    <property type="protein sequence ID" value="ALH46436.1"/>
    <property type="molecule type" value="Genomic_DNA"/>
</dbReference>
<accession>A0A0N9RRD6</accession>
<sequence>MGELIKIDGVIYREANDWVKEGDYVVFHGLSYEDIGRLAAGKPYKVINSVEIGGYFTIEDNYGDRRYCDYREYFTLFKRATVRDNPEVIRYIIDDLRGEIESLERMLAEALELKFEEGCVDE</sequence>
<name>A0A0N9RRD6_9CAUD</name>
<dbReference type="KEGG" id="vg:26637021"/>
<protein>
    <submittedName>
        <fullName evidence="1">Uncharacterized protein</fullName>
    </submittedName>
</protein>
<dbReference type="Proteomes" id="UP000204254">
    <property type="component" value="Segment"/>
</dbReference>
<organism evidence="1 2">
    <name type="scientific">Paenibacillus phage Tripp</name>
    <dbReference type="NCBI Taxonomy" id="1718161"/>
    <lineage>
        <taxon>Viruses</taxon>
        <taxon>Duplodnaviria</taxon>
        <taxon>Heunggongvirae</taxon>
        <taxon>Uroviricota</taxon>
        <taxon>Caudoviricetes</taxon>
        <taxon>Halcyonevirus</taxon>
        <taxon>Halcyonevirus tripp</taxon>
    </lineage>
</organism>
<gene>
    <name evidence="1" type="ORF">TRIPP_63</name>
</gene>
<dbReference type="RefSeq" id="YP_009210583.1">
    <property type="nucleotide sequence ID" value="NC_028930.1"/>
</dbReference>
<reference evidence="1 2" key="1">
    <citation type="journal article" date="2016" name="Genome Announc.">
        <title>Paenibacillus larvae Phage Tripp Genome Has 378-Base-Pair Terminal Repeats.</title>
        <authorList>
            <person name="Abraham J."/>
            <person name="Bousquet A.C."/>
            <person name="Bruff E."/>
            <person name="Carson N."/>
            <person name="Clark A."/>
            <person name="Connell A."/>
            <person name="Davis Z."/>
            <person name="Dums J."/>
            <person name="Everington C."/>
            <person name="Groth A."/>
            <person name="Hawes N."/>
            <person name="McArthur N."/>
            <person name="McKenney C."/>
            <person name="Oufkir A."/>
            <person name="Pearce B."/>
            <person name="Rampal S."/>
            <person name="Rozier H."/>
            <person name="Schaff J."/>
            <person name="Slehria T."/>
            <person name="Carson S."/>
            <person name="Miller E.S."/>
        </authorList>
    </citation>
    <scope>NUCLEOTIDE SEQUENCE [LARGE SCALE GENOMIC DNA]</scope>
</reference>
<keyword evidence="2" id="KW-1185">Reference proteome</keyword>
<dbReference type="GeneID" id="26637021"/>